<accession>A1WV65</accession>
<keyword evidence="2" id="KW-1185">Reference proteome</keyword>
<dbReference type="KEGG" id="hha:Hhal_0801"/>
<proteinExistence type="predicted"/>
<dbReference type="AlphaFoldDB" id="A1WV65"/>
<organism evidence="1 2">
    <name type="scientific">Halorhodospira halophila (strain DSM 244 / SL1)</name>
    <name type="common">Ectothiorhodospira halophila (strain DSM 244 / SL1)</name>
    <dbReference type="NCBI Taxonomy" id="349124"/>
    <lineage>
        <taxon>Bacteria</taxon>
        <taxon>Pseudomonadati</taxon>
        <taxon>Pseudomonadota</taxon>
        <taxon>Gammaproteobacteria</taxon>
        <taxon>Chromatiales</taxon>
        <taxon>Ectothiorhodospiraceae</taxon>
        <taxon>Halorhodospira</taxon>
    </lineage>
</organism>
<protein>
    <submittedName>
        <fullName evidence="1">Uncharacterized protein</fullName>
    </submittedName>
</protein>
<reference evidence="2" key="1">
    <citation type="submission" date="2006-12" db="EMBL/GenBank/DDBJ databases">
        <title>Complete sequence of Halorhodospira halophila SL1.</title>
        <authorList>
            <consortium name="US DOE Joint Genome Institute"/>
            <person name="Copeland A."/>
            <person name="Lucas S."/>
            <person name="Lapidus A."/>
            <person name="Barry K."/>
            <person name="Detter J.C."/>
            <person name="Glavina del Rio T."/>
            <person name="Hammon N."/>
            <person name="Israni S."/>
            <person name="Dalin E."/>
            <person name="Tice H."/>
            <person name="Pitluck S."/>
            <person name="Saunders E."/>
            <person name="Brettin T."/>
            <person name="Bruce D."/>
            <person name="Han C."/>
            <person name="Tapia R."/>
            <person name="Schmutz J."/>
            <person name="Larimer F."/>
            <person name="Land M."/>
            <person name="Hauser L."/>
            <person name="Kyrpides N."/>
            <person name="Mikhailova N."/>
            <person name="Hoff W."/>
            <person name="Richardson P."/>
        </authorList>
    </citation>
    <scope>NUCLEOTIDE SEQUENCE [LARGE SCALE GENOMIC DNA]</scope>
    <source>
        <strain evidence="2">DSM 244 / SL1</strain>
    </source>
</reference>
<dbReference type="HOGENOM" id="CLU_1007486_0_0_6"/>
<reference evidence="1 2" key="2">
    <citation type="journal article" date="2013" name="Stand. Genomic Sci.">
        <title>Complete genome sequence of Halorhodospira halophila SL1.</title>
        <authorList>
            <person name="Challacombe J.F."/>
            <person name="Majid S."/>
            <person name="Deole R."/>
            <person name="Brettin T.S."/>
            <person name="Bruce D."/>
            <person name="Delano S.F."/>
            <person name="Detter J.C."/>
            <person name="Gleasner C.D."/>
            <person name="Han C.S."/>
            <person name="Misra M."/>
            <person name="Reitenga K.G."/>
            <person name="Mikhailova N."/>
            <person name="Woyke T."/>
            <person name="Pitluck S."/>
            <person name="Nolan M."/>
            <person name="Land M.L."/>
            <person name="Saunders E."/>
            <person name="Tapia R."/>
            <person name="Lapidus A."/>
            <person name="Ivanova N."/>
            <person name="Hoff W.D."/>
        </authorList>
    </citation>
    <scope>NUCLEOTIDE SEQUENCE [LARGE SCALE GENOMIC DNA]</scope>
    <source>
        <strain evidence="2">DSM 244 / SL1</strain>
    </source>
</reference>
<dbReference type="EMBL" id="CP000544">
    <property type="protein sequence ID" value="ABM61577.1"/>
    <property type="molecule type" value="Genomic_DNA"/>
</dbReference>
<evidence type="ECO:0000313" key="1">
    <source>
        <dbReference type="EMBL" id="ABM61577.1"/>
    </source>
</evidence>
<name>A1WV65_HALHL</name>
<dbReference type="Proteomes" id="UP000000647">
    <property type="component" value="Chromosome"/>
</dbReference>
<gene>
    <name evidence="1" type="ordered locus">Hhal_0801</name>
</gene>
<sequence>MQESGTVPSLDHEAAHRSPVMSDITALNLPARLRRSRRALASSALRPICRASTRLAARRLGLRKPDASLLPAKKRSIRVPLASIAHYYADVPSYILGGYQLIAGPWDRLVYPLATDPTWREACRHSRTIYQIFEQGLPIEQTDEYRKLYRKMVQGKSVRKGIKREQELQAYFQRMFDAYENMRANGFLGQQELGGEPKDDVRVAIDRHGRLVRLGNGRHRFAMAQILAVPTVVVHVRHVHSRWVEGCMRAYQEPDPGEAVRRGLAAYTLGVAGDAA</sequence>
<dbReference type="STRING" id="349124.Hhal_0801"/>
<evidence type="ECO:0000313" key="2">
    <source>
        <dbReference type="Proteomes" id="UP000000647"/>
    </source>
</evidence>